<dbReference type="EMBL" id="ASQP01000102">
    <property type="protein sequence ID" value="OMI40182.1"/>
    <property type="molecule type" value="Genomic_DNA"/>
</dbReference>
<evidence type="ECO:0000256" key="4">
    <source>
        <dbReference type="SAM" id="MobiDB-lite"/>
    </source>
</evidence>
<dbReference type="GO" id="GO:0016887">
    <property type="term" value="F:ATP hydrolysis activity"/>
    <property type="evidence" value="ECO:0007669"/>
    <property type="project" value="InterPro"/>
</dbReference>
<dbReference type="GO" id="GO:0009432">
    <property type="term" value="P:SOS response"/>
    <property type="evidence" value="ECO:0007669"/>
    <property type="project" value="UniProtKB-KW"/>
</dbReference>
<evidence type="ECO:0000313" key="7">
    <source>
        <dbReference type="Proteomes" id="UP000186168"/>
    </source>
</evidence>
<keyword evidence="7" id="KW-1185">Reference proteome</keyword>
<dbReference type="STRING" id="67365.GCA_001704635_07600"/>
<evidence type="ECO:0000259" key="5">
    <source>
        <dbReference type="Pfam" id="PF13476"/>
    </source>
</evidence>
<dbReference type="Proteomes" id="UP000186168">
    <property type="component" value="Unassembled WGS sequence"/>
</dbReference>
<reference evidence="6 7" key="1">
    <citation type="submission" date="2013-05" db="EMBL/GenBank/DDBJ databases">
        <title>Genome sequence of Streptomyces sparsogenes DSM 40356.</title>
        <authorList>
            <person name="Coyne S."/>
            <person name="Seebeck F.P."/>
        </authorList>
    </citation>
    <scope>NUCLEOTIDE SEQUENCE [LARGE SCALE GENOMIC DNA]</scope>
    <source>
        <strain evidence="6 7">DSM 40356</strain>
    </source>
</reference>
<dbReference type="SUPFAM" id="SSF52540">
    <property type="entry name" value="P-loop containing nucleoside triphosphate hydrolases"/>
    <property type="match status" value="1"/>
</dbReference>
<accession>A0A1R1SPL9</accession>
<feature type="region of interest" description="Disordered" evidence="4">
    <location>
        <begin position="1"/>
        <end position="22"/>
    </location>
</feature>
<organism evidence="6 7">
    <name type="scientific">Streptomyces sparsogenes DSM 40356</name>
    <dbReference type="NCBI Taxonomy" id="1331668"/>
    <lineage>
        <taxon>Bacteria</taxon>
        <taxon>Bacillati</taxon>
        <taxon>Actinomycetota</taxon>
        <taxon>Actinomycetes</taxon>
        <taxon>Kitasatosporales</taxon>
        <taxon>Streptomycetaceae</taxon>
        <taxon>Streptomyces</taxon>
    </lineage>
</organism>
<evidence type="ECO:0000256" key="3">
    <source>
        <dbReference type="ARBA" id="ARBA00023236"/>
    </source>
</evidence>
<evidence type="ECO:0000256" key="2">
    <source>
        <dbReference type="ARBA" id="ARBA00023204"/>
    </source>
</evidence>
<dbReference type="Gene3D" id="3.40.50.300">
    <property type="entry name" value="P-loop containing nucleotide triphosphate hydrolases"/>
    <property type="match status" value="2"/>
</dbReference>
<dbReference type="AlphaFoldDB" id="A0A1R1SPL9"/>
<name>A0A1R1SPL9_9ACTN</name>
<gene>
    <name evidence="6" type="ORF">SPAR_07322</name>
</gene>
<dbReference type="GO" id="GO:0000731">
    <property type="term" value="P:DNA synthesis involved in DNA repair"/>
    <property type="evidence" value="ECO:0007669"/>
    <property type="project" value="TreeGrafter"/>
</dbReference>
<evidence type="ECO:0000313" key="6">
    <source>
        <dbReference type="EMBL" id="OMI40182.1"/>
    </source>
</evidence>
<feature type="compositionally biased region" description="Basic and acidic residues" evidence="4">
    <location>
        <begin position="12"/>
        <end position="22"/>
    </location>
</feature>
<sequence>MTVTDNPTLDGEVPKGKGEHSDAEGKLSLLTYADLAEAAMRMQAGATKTKAGWENLRALIARLQGENVGVLDPTQGEAWGIKGLRLCGFQGTTAEFSMQIDPSPGISIYHGPNGSGKSTISDGIRTALSGKTGWWTDVTAPTGRSKYDPLWEKINRARDSAQSWAEVTLVRNGEELMLKCVLTDDGEVGDAYGEWRTSSGEVCTVDMGSTWRHALEGHPPVFSYAEVERRVQQSNDLQRYITNLLALGGAFTYLEALVSELSEAASASKKKIDAALKDGKARVAEVDHRFRLSEPTVEVRDISWPAITDNIEDWLTRHHLVDAASTTVEVTSADVQRLRLALSTVDAAFQKLESASALTSPRIAQHLDALYKDAVEITPRGSMCPVCNSVVDDWVEILQENVERHAVLSPIHEEACRALSELRDASVVANHVAEIIALINYSDSGRRAASATAAANAERLRAVMRFHGSRPALEVREGFLALRNSISTADWYAASGAAVEASEITRRWLRERRGALEAFLHTWRTEQEKAKESALWQETKKCASTLADKLRKERTEHFKEKADKRVRQLLEDVGIYLNGIHLTTTRAEVSVSNSSGQELQLSMLSAGQRNAFLLAPLLSTAESGPFSFLILDDPVHAFDEIRVDRLASVLVDLSSERRVIVFTHDERLKQHLLARAANGQAWRVSRDVEKGEISIESTDEMWRVLLDDARNIVTWAPRPSPTAYLTEAQVVRGLCRQAVDHALHSCVVRYSLAQRQDVTCNVSSIDAVDNTLKRVAFAEKMISQTHSGRNPIDEFNKICGHYLRGWNKAVHGADDAKANLNLEIEKAREACALITAWDFS</sequence>
<proteinExistence type="predicted"/>
<dbReference type="Pfam" id="PF13476">
    <property type="entry name" value="AAA_23"/>
    <property type="match status" value="1"/>
</dbReference>
<comment type="caution">
    <text evidence="6">The sequence shown here is derived from an EMBL/GenBank/DDBJ whole genome shotgun (WGS) entry which is preliminary data.</text>
</comment>
<dbReference type="RefSeq" id="WP_076970760.1">
    <property type="nucleotide sequence ID" value="NZ_ASQP01000102.1"/>
</dbReference>
<dbReference type="InterPro" id="IPR027417">
    <property type="entry name" value="P-loop_NTPase"/>
</dbReference>
<keyword evidence="1" id="KW-0227">DNA damage</keyword>
<keyword evidence="3" id="KW-0742">SOS response</keyword>
<dbReference type="GO" id="GO:0006302">
    <property type="term" value="P:double-strand break repair"/>
    <property type="evidence" value="ECO:0007669"/>
    <property type="project" value="InterPro"/>
</dbReference>
<dbReference type="PANTHER" id="PTHR32182">
    <property type="entry name" value="DNA REPLICATION AND REPAIR PROTEIN RECF"/>
    <property type="match status" value="1"/>
</dbReference>
<dbReference type="PANTHER" id="PTHR32182:SF0">
    <property type="entry name" value="DNA REPLICATION AND REPAIR PROTEIN RECF"/>
    <property type="match status" value="1"/>
</dbReference>
<evidence type="ECO:0000256" key="1">
    <source>
        <dbReference type="ARBA" id="ARBA00022763"/>
    </source>
</evidence>
<dbReference type="GeneID" id="96748644"/>
<protein>
    <recommendedName>
        <fullName evidence="5">Rad50/SbcC-type AAA domain-containing protein</fullName>
    </recommendedName>
</protein>
<feature type="domain" description="Rad50/SbcC-type AAA" evidence="5">
    <location>
        <begin position="85"/>
        <end position="133"/>
    </location>
</feature>
<dbReference type="InterPro" id="IPR038729">
    <property type="entry name" value="Rad50/SbcC_AAA"/>
</dbReference>
<keyword evidence="2" id="KW-0234">DNA repair</keyword>